<evidence type="ECO:0000256" key="1">
    <source>
        <dbReference type="SAM" id="MobiDB-lite"/>
    </source>
</evidence>
<sequence length="177" mass="18598">MARLAARCLAPPPLPSGGGRDCWQIRYGTAAGVEATVDRRVGGDEAAHPAADLRLTRADPAMVGRIRCDDRTGDNPAREDVASADPTWHGEARGRRIRLPLRAPRTRIRLWWCVSGVDASGSTADPVTGRLRATAEAAADRAAALRPMHTAATSAAASSNTEGHGGAAANTSMTLRR</sequence>
<gene>
    <name evidence="2" type="ORF">OsI_06863</name>
</gene>
<feature type="region of interest" description="Disordered" evidence="1">
    <location>
        <begin position="142"/>
        <end position="177"/>
    </location>
</feature>
<reference evidence="2 3" key="1">
    <citation type="journal article" date="2005" name="PLoS Biol.">
        <title>The genomes of Oryza sativa: a history of duplications.</title>
        <authorList>
            <person name="Yu J."/>
            <person name="Wang J."/>
            <person name="Lin W."/>
            <person name="Li S."/>
            <person name="Li H."/>
            <person name="Zhou J."/>
            <person name="Ni P."/>
            <person name="Dong W."/>
            <person name="Hu S."/>
            <person name="Zeng C."/>
            <person name="Zhang J."/>
            <person name="Zhang Y."/>
            <person name="Li R."/>
            <person name="Xu Z."/>
            <person name="Li S."/>
            <person name="Li X."/>
            <person name="Zheng H."/>
            <person name="Cong L."/>
            <person name="Lin L."/>
            <person name="Yin J."/>
            <person name="Geng J."/>
            <person name="Li G."/>
            <person name="Shi J."/>
            <person name="Liu J."/>
            <person name="Lv H."/>
            <person name="Li J."/>
            <person name="Wang J."/>
            <person name="Deng Y."/>
            <person name="Ran L."/>
            <person name="Shi X."/>
            <person name="Wang X."/>
            <person name="Wu Q."/>
            <person name="Li C."/>
            <person name="Ren X."/>
            <person name="Wang J."/>
            <person name="Wang X."/>
            <person name="Li D."/>
            <person name="Liu D."/>
            <person name="Zhang X."/>
            <person name="Ji Z."/>
            <person name="Zhao W."/>
            <person name="Sun Y."/>
            <person name="Zhang Z."/>
            <person name="Bao J."/>
            <person name="Han Y."/>
            <person name="Dong L."/>
            <person name="Ji J."/>
            <person name="Chen P."/>
            <person name="Wu S."/>
            <person name="Liu J."/>
            <person name="Xiao Y."/>
            <person name="Bu D."/>
            <person name="Tan J."/>
            <person name="Yang L."/>
            <person name="Ye C."/>
            <person name="Zhang J."/>
            <person name="Xu J."/>
            <person name="Zhou Y."/>
            <person name="Yu Y."/>
            <person name="Zhang B."/>
            <person name="Zhuang S."/>
            <person name="Wei H."/>
            <person name="Liu B."/>
            <person name="Lei M."/>
            <person name="Yu H."/>
            <person name="Li Y."/>
            <person name="Xu H."/>
            <person name="Wei S."/>
            <person name="He X."/>
            <person name="Fang L."/>
            <person name="Zhang Z."/>
            <person name="Zhang Y."/>
            <person name="Huang X."/>
            <person name="Su Z."/>
            <person name="Tong W."/>
            <person name="Li J."/>
            <person name="Tong Z."/>
            <person name="Li S."/>
            <person name="Ye J."/>
            <person name="Wang L."/>
            <person name="Fang L."/>
            <person name="Lei T."/>
            <person name="Chen C."/>
            <person name="Chen H."/>
            <person name="Xu Z."/>
            <person name="Li H."/>
            <person name="Huang H."/>
            <person name="Zhang F."/>
            <person name="Xu H."/>
            <person name="Li N."/>
            <person name="Zhao C."/>
            <person name="Li S."/>
            <person name="Dong L."/>
            <person name="Huang Y."/>
            <person name="Li L."/>
            <person name="Xi Y."/>
            <person name="Qi Q."/>
            <person name="Li W."/>
            <person name="Zhang B."/>
            <person name="Hu W."/>
            <person name="Zhang Y."/>
            <person name="Tian X."/>
            <person name="Jiao Y."/>
            <person name="Liang X."/>
            <person name="Jin J."/>
            <person name="Gao L."/>
            <person name="Zheng W."/>
            <person name="Hao B."/>
            <person name="Liu S."/>
            <person name="Wang W."/>
            <person name="Yuan L."/>
            <person name="Cao M."/>
            <person name="McDermott J."/>
            <person name="Samudrala R."/>
            <person name="Wang J."/>
            <person name="Wong G.K."/>
            <person name="Yang H."/>
        </authorList>
    </citation>
    <scope>NUCLEOTIDE SEQUENCE [LARGE SCALE GENOMIC DNA]</scope>
    <source>
        <strain evidence="3">cv. 93-11</strain>
    </source>
</reference>
<dbReference type="AlphaFoldDB" id="A2X3S6"/>
<dbReference type="HOGENOM" id="CLU_1520270_0_0_1"/>
<accession>A2X3S6</accession>
<dbReference type="OMA" id="RIRCDDR"/>
<evidence type="ECO:0000313" key="2">
    <source>
        <dbReference type="EMBL" id="EAY85486.1"/>
    </source>
</evidence>
<dbReference type="Gramene" id="BGIOSGA006638-TA">
    <property type="protein sequence ID" value="BGIOSGA006638-PA"/>
    <property type="gene ID" value="BGIOSGA006638"/>
</dbReference>
<feature type="compositionally biased region" description="Low complexity" evidence="1">
    <location>
        <begin position="142"/>
        <end position="161"/>
    </location>
</feature>
<protein>
    <submittedName>
        <fullName evidence="2">Uncharacterized protein</fullName>
    </submittedName>
</protein>
<dbReference type="EMBL" id="CM000127">
    <property type="protein sequence ID" value="EAY85486.1"/>
    <property type="molecule type" value="Genomic_DNA"/>
</dbReference>
<dbReference type="Proteomes" id="UP000007015">
    <property type="component" value="Chromosome 2"/>
</dbReference>
<organism evidence="2 3">
    <name type="scientific">Oryza sativa subsp. indica</name>
    <name type="common">Rice</name>
    <dbReference type="NCBI Taxonomy" id="39946"/>
    <lineage>
        <taxon>Eukaryota</taxon>
        <taxon>Viridiplantae</taxon>
        <taxon>Streptophyta</taxon>
        <taxon>Embryophyta</taxon>
        <taxon>Tracheophyta</taxon>
        <taxon>Spermatophyta</taxon>
        <taxon>Magnoliopsida</taxon>
        <taxon>Liliopsida</taxon>
        <taxon>Poales</taxon>
        <taxon>Poaceae</taxon>
        <taxon>BOP clade</taxon>
        <taxon>Oryzoideae</taxon>
        <taxon>Oryzeae</taxon>
        <taxon>Oryzinae</taxon>
        <taxon>Oryza</taxon>
        <taxon>Oryza sativa</taxon>
    </lineage>
</organism>
<keyword evidence="3" id="KW-1185">Reference proteome</keyword>
<evidence type="ECO:0000313" key="3">
    <source>
        <dbReference type="Proteomes" id="UP000007015"/>
    </source>
</evidence>
<proteinExistence type="predicted"/>
<name>A2X3S6_ORYSI</name>